<evidence type="ECO:0000256" key="4">
    <source>
        <dbReference type="ARBA" id="ARBA00042988"/>
    </source>
</evidence>
<dbReference type="Gene3D" id="3.30.360.10">
    <property type="entry name" value="Dihydrodipicolinate Reductase, domain 2"/>
    <property type="match status" value="1"/>
</dbReference>
<dbReference type="EC" id="1.1.1.179" evidence="3"/>
<comment type="similarity">
    <text evidence="1">Belongs to the Gfo/Idh/MocA family.</text>
</comment>
<sequence length="380" mass="41353">MSSEPFTLRWGILATGGIAKTFTKDLLIDPSTRAVHDVRHEVVAAGSSSAASRAQDFLTSLNAPSSAKAYGSYKELVEDDNVDIIYVATPHSHHYQHARLALEAGKHVLIEKPVTVNVAQFKILQDIAREKKRFMMEAVWTRFFPLSREVVQFIRDGKLGEIKRVWADFSFWNDVEKEFGTSHRMTSPSLAGGALLDLGIYSLTWVFMALYNPLSPITPSAVSLVTKFPPTGVDEQTSVLLDFSGAHAIATTSIRVASTPNAAHNAQDDIRIQGTLGDLTVNYAPRPKSYTLTPASSASRGTPAEFGYETKTFDDGPGGGHGMFWEADECARCVRDGEMESGVCGWRESEVCLGVMDGVRVGGGVGYPEGVEGVEYPLDL</sequence>
<dbReference type="AlphaFoldDB" id="A0A6A6ZE48"/>
<reference evidence="8" key="1">
    <citation type="journal article" date="2020" name="Stud. Mycol.">
        <title>101 Dothideomycetes genomes: a test case for predicting lifestyles and emergence of pathogens.</title>
        <authorList>
            <person name="Haridas S."/>
            <person name="Albert R."/>
            <person name="Binder M."/>
            <person name="Bloem J."/>
            <person name="Labutti K."/>
            <person name="Salamov A."/>
            <person name="Andreopoulos B."/>
            <person name="Baker S."/>
            <person name="Barry K."/>
            <person name="Bills G."/>
            <person name="Bluhm B."/>
            <person name="Cannon C."/>
            <person name="Castanera R."/>
            <person name="Culley D."/>
            <person name="Daum C."/>
            <person name="Ezra D."/>
            <person name="Gonzalez J."/>
            <person name="Henrissat B."/>
            <person name="Kuo A."/>
            <person name="Liang C."/>
            <person name="Lipzen A."/>
            <person name="Lutzoni F."/>
            <person name="Magnuson J."/>
            <person name="Mondo S."/>
            <person name="Nolan M."/>
            <person name="Ohm R."/>
            <person name="Pangilinan J."/>
            <person name="Park H.-J."/>
            <person name="Ramirez L."/>
            <person name="Alfaro M."/>
            <person name="Sun H."/>
            <person name="Tritt A."/>
            <person name="Yoshinaga Y."/>
            <person name="Zwiers L.-H."/>
            <person name="Turgeon B."/>
            <person name="Goodwin S."/>
            <person name="Spatafora J."/>
            <person name="Crous P."/>
            <person name="Grigoriev I."/>
        </authorList>
    </citation>
    <scope>NUCLEOTIDE SEQUENCE</scope>
    <source>
        <strain evidence="8">CBS 113818</strain>
    </source>
</reference>
<dbReference type="InterPro" id="IPR000683">
    <property type="entry name" value="Gfo/Idh/MocA-like_OxRdtase_N"/>
</dbReference>
<gene>
    <name evidence="8" type="ORF">CC86DRAFT_450505</name>
</gene>
<evidence type="ECO:0000256" key="2">
    <source>
        <dbReference type="ARBA" id="ARBA00023002"/>
    </source>
</evidence>
<protein>
    <recommendedName>
        <fullName evidence="3">D-xylose 1-dehydrogenase (NADP(+), D-xylono-1,5-lactone-forming)</fullName>
        <ecNumber evidence="3">1.1.1.179</ecNumber>
    </recommendedName>
    <alternativeName>
        <fullName evidence="4">D-xylose-NADP dehydrogenase</fullName>
    </alternativeName>
</protein>
<dbReference type="InterPro" id="IPR050984">
    <property type="entry name" value="Gfo/Idh/MocA_domain"/>
</dbReference>
<organism evidence="8 9">
    <name type="scientific">Ophiobolus disseminans</name>
    <dbReference type="NCBI Taxonomy" id="1469910"/>
    <lineage>
        <taxon>Eukaryota</taxon>
        <taxon>Fungi</taxon>
        <taxon>Dikarya</taxon>
        <taxon>Ascomycota</taxon>
        <taxon>Pezizomycotina</taxon>
        <taxon>Dothideomycetes</taxon>
        <taxon>Pleosporomycetidae</taxon>
        <taxon>Pleosporales</taxon>
        <taxon>Pleosporineae</taxon>
        <taxon>Phaeosphaeriaceae</taxon>
        <taxon>Ophiobolus</taxon>
    </lineage>
</organism>
<dbReference type="SUPFAM" id="SSF51735">
    <property type="entry name" value="NAD(P)-binding Rossmann-fold domains"/>
    <property type="match status" value="1"/>
</dbReference>
<comment type="catalytic activity">
    <reaction evidence="5">
        <text>D-xylose + NADP(+) = D-xylono-1,5-lactone + NADPH + H(+)</text>
        <dbReference type="Rhea" id="RHEA:22000"/>
        <dbReference type="ChEBI" id="CHEBI:15378"/>
        <dbReference type="ChEBI" id="CHEBI:15867"/>
        <dbReference type="ChEBI" id="CHEBI:53455"/>
        <dbReference type="ChEBI" id="CHEBI:57783"/>
        <dbReference type="ChEBI" id="CHEBI:58349"/>
        <dbReference type="EC" id="1.1.1.179"/>
    </reaction>
</comment>
<keyword evidence="2" id="KW-0560">Oxidoreductase</keyword>
<dbReference type="Pfam" id="PF01408">
    <property type="entry name" value="GFO_IDH_MocA"/>
    <property type="match status" value="1"/>
</dbReference>
<name>A0A6A6ZE48_9PLEO</name>
<dbReference type="Pfam" id="PF22725">
    <property type="entry name" value="GFO_IDH_MocA_C3"/>
    <property type="match status" value="1"/>
</dbReference>
<evidence type="ECO:0000259" key="6">
    <source>
        <dbReference type="Pfam" id="PF01408"/>
    </source>
</evidence>
<evidence type="ECO:0000256" key="5">
    <source>
        <dbReference type="ARBA" id="ARBA00049233"/>
    </source>
</evidence>
<dbReference type="GO" id="GO:0000166">
    <property type="term" value="F:nucleotide binding"/>
    <property type="evidence" value="ECO:0007669"/>
    <property type="project" value="InterPro"/>
</dbReference>
<keyword evidence="9" id="KW-1185">Reference proteome</keyword>
<dbReference type="SUPFAM" id="SSF55347">
    <property type="entry name" value="Glyceraldehyde-3-phosphate dehydrogenase-like, C-terminal domain"/>
    <property type="match status" value="1"/>
</dbReference>
<dbReference type="GO" id="GO:0047837">
    <property type="term" value="F:D-xylose 1-dehydrogenase (NADP+) activity"/>
    <property type="evidence" value="ECO:0007669"/>
    <property type="project" value="UniProtKB-EC"/>
</dbReference>
<evidence type="ECO:0000259" key="7">
    <source>
        <dbReference type="Pfam" id="PF22725"/>
    </source>
</evidence>
<dbReference type="Gene3D" id="3.40.50.720">
    <property type="entry name" value="NAD(P)-binding Rossmann-like Domain"/>
    <property type="match status" value="1"/>
</dbReference>
<dbReference type="OrthoDB" id="2129491at2759"/>
<dbReference type="PANTHER" id="PTHR22604:SF115">
    <property type="entry name" value="DIHYDRODIOL DEHYDROGENASE, PUTATIVE (AFU_ORTHOLOGUE AFUA_1G07520)-RELATED"/>
    <property type="match status" value="1"/>
</dbReference>
<evidence type="ECO:0000313" key="9">
    <source>
        <dbReference type="Proteomes" id="UP000799424"/>
    </source>
</evidence>
<evidence type="ECO:0000313" key="8">
    <source>
        <dbReference type="EMBL" id="KAF2818555.1"/>
    </source>
</evidence>
<dbReference type="EMBL" id="MU006251">
    <property type="protein sequence ID" value="KAF2818555.1"/>
    <property type="molecule type" value="Genomic_DNA"/>
</dbReference>
<accession>A0A6A6ZE48</accession>
<evidence type="ECO:0000256" key="1">
    <source>
        <dbReference type="ARBA" id="ARBA00010928"/>
    </source>
</evidence>
<dbReference type="PANTHER" id="PTHR22604">
    <property type="entry name" value="OXIDOREDUCTASES"/>
    <property type="match status" value="1"/>
</dbReference>
<dbReference type="Proteomes" id="UP000799424">
    <property type="component" value="Unassembled WGS sequence"/>
</dbReference>
<dbReference type="InterPro" id="IPR055170">
    <property type="entry name" value="GFO_IDH_MocA-like_dom"/>
</dbReference>
<proteinExistence type="inferred from homology"/>
<evidence type="ECO:0000256" key="3">
    <source>
        <dbReference type="ARBA" id="ARBA00038984"/>
    </source>
</evidence>
<feature type="domain" description="GFO/IDH/MocA-like oxidoreductase" evidence="7">
    <location>
        <begin position="148"/>
        <end position="279"/>
    </location>
</feature>
<feature type="domain" description="Gfo/Idh/MocA-like oxidoreductase N-terminal" evidence="6">
    <location>
        <begin position="9"/>
        <end position="136"/>
    </location>
</feature>
<dbReference type="InterPro" id="IPR036291">
    <property type="entry name" value="NAD(P)-bd_dom_sf"/>
</dbReference>